<feature type="compositionally biased region" description="Pro residues" evidence="1">
    <location>
        <begin position="178"/>
        <end position="211"/>
    </location>
</feature>
<dbReference type="AlphaFoldDB" id="A0A1Y2AML3"/>
<keyword evidence="3" id="KW-1185">Reference proteome</keyword>
<name>A0A1Y2AML3_9TREE</name>
<accession>A0A1Y2AML3</accession>
<gene>
    <name evidence="2" type="ORF">BCR39DRAFT_347240</name>
</gene>
<feature type="region of interest" description="Disordered" evidence="1">
    <location>
        <begin position="166"/>
        <end position="222"/>
    </location>
</feature>
<reference evidence="2 3" key="1">
    <citation type="submission" date="2016-07" db="EMBL/GenBank/DDBJ databases">
        <title>Pervasive Adenine N6-methylation of Active Genes in Fungi.</title>
        <authorList>
            <consortium name="DOE Joint Genome Institute"/>
            <person name="Mondo S.J."/>
            <person name="Dannebaum R.O."/>
            <person name="Kuo R.C."/>
            <person name="Labutti K."/>
            <person name="Haridas S."/>
            <person name="Kuo A."/>
            <person name="Salamov A."/>
            <person name="Ahrendt S.R."/>
            <person name="Lipzen A."/>
            <person name="Sullivan W."/>
            <person name="Andreopoulos W.B."/>
            <person name="Clum A."/>
            <person name="Lindquist E."/>
            <person name="Daum C."/>
            <person name="Ramamoorthy G.K."/>
            <person name="Gryganskyi A."/>
            <person name="Culley D."/>
            <person name="Magnuson J.K."/>
            <person name="James T.Y."/>
            <person name="O'Malley M.A."/>
            <person name="Stajich J.E."/>
            <person name="Spatafora J.W."/>
            <person name="Visel A."/>
            <person name="Grigoriev I.V."/>
        </authorList>
    </citation>
    <scope>NUCLEOTIDE SEQUENCE [LARGE SCALE GENOMIC DNA]</scope>
    <source>
        <strain evidence="2 3">68-887.2</strain>
    </source>
</reference>
<evidence type="ECO:0000256" key="1">
    <source>
        <dbReference type="SAM" id="MobiDB-lite"/>
    </source>
</evidence>
<evidence type="ECO:0000313" key="3">
    <source>
        <dbReference type="Proteomes" id="UP000193986"/>
    </source>
</evidence>
<organism evidence="2 3">
    <name type="scientific">Naematelia encephala</name>
    <dbReference type="NCBI Taxonomy" id="71784"/>
    <lineage>
        <taxon>Eukaryota</taxon>
        <taxon>Fungi</taxon>
        <taxon>Dikarya</taxon>
        <taxon>Basidiomycota</taxon>
        <taxon>Agaricomycotina</taxon>
        <taxon>Tremellomycetes</taxon>
        <taxon>Tremellales</taxon>
        <taxon>Naemateliaceae</taxon>
        <taxon>Naematelia</taxon>
    </lineage>
</organism>
<dbReference type="EMBL" id="MCFC01000078">
    <property type="protein sequence ID" value="ORY23530.1"/>
    <property type="molecule type" value="Genomic_DNA"/>
</dbReference>
<proteinExistence type="predicted"/>
<protein>
    <submittedName>
        <fullName evidence="2">Uncharacterized protein</fullName>
    </submittedName>
</protein>
<comment type="caution">
    <text evidence="2">The sequence shown here is derived from an EMBL/GenBank/DDBJ whole genome shotgun (WGS) entry which is preliminary data.</text>
</comment>
<sequence length="267" mass="29803">MQIFVIQQIIDYLLPISFFDQPPSYVQTSCETLRGVYKSIKPQGPTHFEHTTSTPQTPFKPIERNPLRLVIPPLNRNSEMFACLQADTLKMSFNPFLKIDIMSHNNSQRIHSEPHYMDRPTNQIRDRASAVAKYRLHYQLSRTDIPLHIRLHQSLAPTLESNAVPPGVFGSSCNDAPLTPPPTPPSAPRPYPIPLPPSPTPSPTPPSPAPSPGSTAHLFSSSPCSLLLPPPPPPLTYINKFKPHSNFIMIIKHIVESPPSDTPLTKW</sequence>
<dbReference type="Proteomes" id="UP000193986">
    <property type="component" value="Unassembled WGS sequence"/>
</dbReference>
<evidence type="ECO:0000313" key="2">
    <source>
        <dbReference type="EMBL" id="ORY23530.1"/>
    </source>
</evidence>
<dbReference type="InParanoid" id="A0A1Y2AML3"/>
<feature type="compositionally biased region" description="Low complexity" evidence="1">
    <location>
        <begin position="212"/>
        <end position="222"/>
    </location>
</feature>